<dbReference type="Pfam" id="PF01607">
    <property type="entry name" value="CBM_14"/>
    <property type="match status" value="1"/>
</dbReference>
<dbReference type="PANTHER" id="PTHR22933:SF18">
    <property type="match status" value="1"/>
</dbReference>
<dbReference type="InterPro" id="IPR002557">
    <property type="entry name" value="Chitin-bd_dom"/>
</dbReference>
<organism evidence="4">
    <name type="scientific">Microplitis mediator</name>
    <dbReference type="NCBI Taxonomy" id="375433"/>
    <lineage>
        <taxon>Eukaryota</taxon>
        <taxon>Metazoa</taxon>
        <taxon>Ecdysozoa</taxon>
        <taxon>Arthropoda</taxon>
        <taxon>Hexapoda</taxon>
        <taxon>Insecta</taxon>
        <taxon>Pterygota</taxon>
        <taxon>Neoptera</taxon>
        <taxon>Endopterygota</taxon>
        <taxon>Hymenoptera</taxon>
        <taxon>Apocrita</taxon>
        <taxon>Ichneumonoidea</taxon>
        <taxon>Braconidae</taxon>
        <taxon>Microgastrinae</taxon>
        <taxon>Microplitis</taxon>
    </lineage>
</organism>
<reference evidence="4" key="1">
    <citation type="submission" date="2019-03" db="EMBL/GenBank/DDBJ databases">
        <title>Identification and temporal expression profiling of cuticular proteins in an endoparasitoid wasp, Microplitis mediator.</title>
        <authorList>
            <person name="Volovych O."/>
            <person name="Lin Z."/>
            <person name="Du J."/>
            <person name="Jiang H."/>
            <person name="Zou Z."/>
        </authorList>
    </citation>
    <scope>NUCLEOTIDE SEQUENCE</scope>
</reference>
<sequence>MMIKNFLITFLIFGFFFHWTKGLNVTADADIDDDEDEIDELNFEEFKKSIRRYRRLIPYMSYYVANNYVNQNGQFESSSQRQPQRQRTETVRKPTRINTKDYQTKFIPSVQYDPKEIGGDNNYFMPVRYNTKINYDEINYQEYNKRRPYMEITTPSTVTETRYYKERPRVPYNPVPLGQSSQLKQTRRPDSYLFDYVRPKPTPVNSEYYPVDYEPIRYIKVEPSYQPALAPAPAPSVPVHHQQQQQHHHQHQQQQSSSRVPLKVPANRPNYISRNSGELNEENLIKSLQLTNQLPEMLNRDNIDSSIKTLVEILTLLHGAKRQHNIGDNSLSAQNIPVAGLGPGPGPSPGTVPVSLPVPGVSGQIYEEYKQQKHQYSRPKVVTEMRYQATSPAPAPIPIPNPIAAESLRFTAAGAATGSTVSGIKPSALYGRNHVKPQPSEYSDYNSGETQLRNQNFVEYYTPLIQDIDEKGNRGYLPNKFKPKHKESTYEIAEEVDEVGQEINTPLMDGYLDGIVVTDSKNSGTKGTPGVDYPTYTDIPVTDFSCKDQRYKGFFGDPATRCQVWHYCDLNGGKSSFLCPNGTIFSQIALTCDWWFNVKCESTTQLYVLNERLYKFILPIMPKFPEDFSGPEVDRYLELKFKEMEAKLKAKKLKKAMEKKGKDKPQVQDPESEPRAGLGSGSEPGPELEQI</sequence>
<name>A0A650DLI8_9HYME</name>
<keyword evidence="2" id="KW-0732">Signal</keyword>
<dbReference type="PANTHER" id="PTHR22933">
    <property type="entry name" value="FI18007P1-RELATED"/>
    <property type="match status" value="1"/>
</dbReference>
<evidence type="ECO:0000256" key="1">
    <source>
        <dbReference type="SAM" id="MobiDB-lite"/>
    </source>
</evidence>
<dbReference type="AlphaFoldDB" id="A0A650DLI8"/>
<feature type="region of interest" description="Disordered" evidence="1">
    <location>
        <begin position="654"/>
        <end position="691"/>
    </location>
</feature>
<gene>
    <name evidence="4" type="primary">CPAP1-B2</name>
</gene>
<dbReference type="PROSITE" id="PS50940">
    <property type="entry name" value="CHIT_BIND_II"/>
    <property type="match status" value="1"/>
</dbReference>
<dbReference type="InterPro" id="IPR052976">
    <property type="entry name" value="Scoloptoxin-like"/>
</dbReference>
<evidence type="ECO:0000259" key="3">
    <source>
        <dbReference type="PROSITE" id="PS50940"/>
    </source>
</evidence>
<dbReference type="Gene3D" id="2.170.140.10">
    <property type="entry name" value="Chitin binding domain"/>
    <property type="match status" value="1"/>
</dbReference>
<protein>
    <submittedName>
        <fullName evidence="4">Cuticular protein 1-B2</fullName>
    </submittedName>
</protein>
<evidence type="ECO:0000256" key="2">
    <source>
        <dbReference type="SAM" id="SignalP"/>
    </source>
</evidence>
<dbReference type="InterPro" id="IPR036508">
    <property type="entry name" value="Chitin-bd_dom_sf"/>
</dbReference>
<dbReference type="GO" id="GO:0005576">
    <property type="term" value="C:extracellular region"/>
    <property type="evidence" value="ECO:0007669"/>
    <property type="project" value="InterPro"/>
</dbReference>
<dbReference type="SUPFAM" id="SSF57625">
    <property type="entry name" value="Invertebrate chitin-binding proteins"/>
    <property type="match status" value="1"/>
</dbReference>
<feature type="compositionally biased region" description="Basic and acidic residues" evidence="1">
    <location>
        <begin position="655"/>
        <end position="666"/>
    </location>
</feature>
<feature type="domain" description="Chitin-binding type-2" evidence="3">
    <location>
        <begin position="543"/>
        <end position="602"/>
    </location>
</feature>
<dbReference type="GO" id="GO:0008061">
    <property type="term" value="F:chitin binding"/>
    <property type="evidence" value="ECO:0007669"/>
    <property type="project" value="InterPro"/>
</dbReference>
<dbReference type="SMART" id="SM00494">
    <property type="entry name" value="ChtBD2"/>
    <property type="match status" value="1"/>
</dbReference>
<feature type="chain" id="PRO_5024798763" evidence="2">
    <location>
        <begin position="23"/>
        <end position="691"/>
    </location>
</feature>
<evidence type="ECO:0000313" key="4">
    <source>
        <dbReference type="EMBL" id="QGT33397.1"/>
    </source>
</evidence>
<feature type="signal peptide" evidence="2">
    <location>
        <begin position="1"/>
        <end position="22"/>
    </location>
</feature>
<accession>A0A650DLI8</accession>
<feature type="region of interest" description="Disordered" evidence="1">
    <location>
        <begin position="169"/>
        <end position="190"/>
    </location>
</feature>
<proteinExistence type="evidence at transcript level"/>
<dbReference type="EMBL" id="MK632992">
    <property type="protein sequence ID" value="QGT33397.1"/>
    <property type="molecule type" value="mRNA"/>
</dbReference>
<feature type="region of interest" description="Disordered" evidence="1">
    <location>
        <begin position="227"/>
        <end position="275"/>
    </location>
</feature>